<gene>
    <name evidence="1" type="ORF">CLV42_107258</name>
</gene>
<name>A0A2P8G556_9BACT</name>
<dbReference type="RefSeq" id="WP_106603486.1">
    <property type="nucleotide sequence ID" value="NZ_PYGK01000007.1"/>
</dbReference>
<sequence length="257" mass="29221">MKWTKKILIGILLILCCSMVVSAFMFKKEYDKNDKGEIYFLYGTVLEKPFRHLVITGGNISNIVYEPSTKPSVRVFKRWWGYHDKRITTFVRNDTLYLNFPDKYKDVYEKNQIKYGNMVRIFSPELISVTGFNTNLKLLKLKQQDLTVNISGKSNFEVESLSYNFDKISIKASDTTAVVFEISPILKKGGAEDKNEIPADVKGWDAFHIKNLHAEISGNSFIDVGHAQIDSIDFKVSDTSAIVLSGGTIKKHFPGNK</sequence>
<reference evidence="1 2" key="1">
    <citation type="submission" date="2018-03" db="EMBL/GenBank/DDBJ databases">
        <title>Genomic Encyclopedia of Archaeal and Bacterial Type Strains, Phase II (KMG-II): from individual species to whole genera.</title>
        <authorList>
            <person name="Goeker M."/>
        </authorList>
    </citation>
    <scope>NUCLEOTIDE SEQUENCE [LARGE SCALE GENOMIC DNA]</scope>
    <source>
        <strain evidence="1 2">DSM 18107</strain>
    </source>
</reference>
<protein>
    <submittedName>
        <fullName evidence="1">Uncharacterized protein</fullName>
    </submittedName>
</protein>
<organism evidence="1 2">
    <name type="scientific">Chitinophaga ginsengisoli</name>
    <dbReference type="NCBI Taxonomy" id="363837"/>
    <lineage>
        <taxon>Bacteria</taxon>
        <taxon>Pseudomonadati</taxon>
        <taxon>Bacteroidota</taxon>
        <taxon>Chitinophagia</taxon>
        <taxon>Chitinophagales</taxon>
        <taxon>Chitinophagaceae</taxon>
        <taxon>Chitinophaga</taxon>
    </lineage>
</organism>
<keyword evidence="2" id="KW-1185">Reference proteome</keyword>
<dbReference type="OrthoDB" id="789629at2"/>
<comment type="caution">
    <text evidence="1">The sequence shown here is derived from an EMBL/GenBank/DDBJ whole genome shotgun (WGS) entry which is preliminary data.</text>
</comment>
<proteinExistence type="predicted"/>
<dbReference type="EMBL" id="PYGK01000007">
    <property type="protein sequence ID" value="PSL29111.1"/>
    <property type="molecule type" value="Genomic_DNA"/>
</dbReference>
<dbReference type="Gene3D" id="2.160.20.120">
    <property type="match status" value="1"/>
</dbReference>
<dbReference type="Proteomes" id="UP000240978">
    <property type="component" value="Unassembled WGS sequence"/>
</dbReference>
<accession>A0A2P8G556</accession>
<evidence type="ECO:0000313" key="2">
    <source>
        <dbReference type="Proteomes" id="UP000240978"/>
    </source>
</evidence>
<evidence type="ECO:0000313" key="1">
    <source>
        <dbReference type="EMBL" id="PSL29111.1"/>
    </source>
</evidence>
<dbReference type="AlphaFoldDB" id="A0A2P8G556"/>